<reference evidence="1 2" key="1">
    <citation type="submission" date="2018-12" db="EMBL/GenBank/DDBJ databases">
        <authorList>
            <consortium name="Pathogen Informatics"/>
        </authorList>
    </citation>
    <scope>NUCLEOTIDE SEQUENCE [LARGE SCALE GENOMIC DNA]</scope>
    <source>
        <strain evidence="1 2">NCTC13193</strain>
    </source>
</reference>
<dbReference type="AlphaFoldDB" id="A0A370SV47"/>
<protein>
    <submittedName>
        <fullName evidence="1">Uncharacterized protein</fullName>
    </submittedName>
</protein>
<evidence type="ECO:0000313" key="1">
    <source>
        <dbReference type="EMBL" id="VEI74843.1"/>
    </source>
</evidence>
<gene>
    <name evidence="1" type="ORF">NCTC13193_04758</name>
</gene>
<organism evidence="1 2">
    <name type="scientific">Serratia fonticola</name>
    <dbReference type="NCBI Taxonomy" id="47917"/>
    <lineage>
        <taxon>Bacteria</taxon>
        <taxon>Pseudomonadati</taxon>
        <taxon>Pseudomonadota</taxon>
        <taxon>Gammaproteobacteria</taxon>
        <taxon>Enterobacterales</taxon>
        <taxon>Yersiniaceae</taxon>
        <taxon>Serratia</taxon>
    </lineage>
</organism>
<proteinExistence type="predicted"/>
<dbReference type="EMBL" id="LR134492">
    <property type="protein sequence ID" value="VEI74843.1"/>
    <property type="molecule type" value="Genomic_DNA"/>
</dbReference>
<name>A0A370SV47_SERFO</name>
<accession>A0A370SV47</accession>
<sequence>MIWSVILEALLAALTAFATVIVQAMVARYSPQTDY</sequence>
<dbReference type="Proteomes" id="UP000270487">
    <property type="component" value="Chromosome"/>
</dbReference>
<evidence type="ECO:0000313" key="2">
    <source>
        <dbReference type="Proteomes" id="UP000270487"/>
    </source>
</evidence>